<dbReference type="Gene3D" id="3.30.40.10">
    <property type="entry name" value="Zinc/RING finger domain, C3HC4 (zinc finger)"/>
    <property type="match status" value="1"/>
</dbReference>
<gene>
    <name evidence="6" type="ORF">RMAR00112_LOCUS9892</name>
</gene>
<name>A0A7S3EAV0_9RHOD</name>
<feature type="region of interest" description="Disordered" evidence="2">
    <location>
        <begin position="315"/>
        <end position="336"/>
    </location>
</feature>
<dbReference type="InterPro" id="IPR013083">
    <property type="entry name" value="Znf_RING/FYVE/PHD"/>
</dbReference>
<dbReference type="GO" id="GO:0008270">
    <property type="term" value="F:zinc ion binding"/>
    <property type="evidence" value="ECO:0007669"/>
    <property type="project" value="UniProtKB-KW"/>
</dbReference>
<dbReference type="PANTHER" id="PTHR33748:SF5">
    <property type="entry name" value="GROUND-LIKE DOMAIN-CONTAINING PROTEIN"/>
    <property type="match status" value="1"/>
</dbReference>
<accession>A0A7S3EAV0</accession>
<keyword evidence="3" id="KW-0472">Membrane</keyword>
<dbReference type="EMBL" id="HBHW01012647">
    <property type="protein sequence ID" value="CAE0041927.1"/>
    <property type="molecule type" value="Transcribed_RNA"/>
</dbReference>
<dbReference type="SMART" id="SM00184">
    <property type="entry name" value="RING"/>
    <property type="match status" value="1"/>
</dbReference>
<evidence type="ECO:0000256" key="3">
    <source>
        <dbReference type="SAM" id="Phobius"/>
    </source>
</evidence>
<evidence type="ECO:0000259" key="5">
    <source>
        <dbReference type="PROSITE" id="PS50089"/>
    </source>
</evidence>
<keyword evidence="1" id="KW-0863">Zinc-finger</keyword>
<dbReference type="AlphaFoldDB" id="A0A7S3EAV0"/>
<evidence type="ECO:0000256" key="2">
    <source>
        <dbReference type="SAM" id="MobiDB-lite"/>
    </source>
</evidence>
<evidence type="ECO:0000313" key="6">
    <source>
        <dbReference type="EMBL" id="CAE0041927.1"/>
    </source>
</evidence>
<dbReference type="SUPFAM" id="SSF57850">
    <property type="entry name" value="RING/U-box"/>
    <property type="match status" value="1"/>
</dbReference>
<dbReference type="Pfam" id="PF13639">
    <property type="entry name" value="zf-RING_2"/>
    <property type="match status" value="1"/>
</dbReference>
<reference evidence="6" key="1">
    <citation type="submission" date="2021-01" db="EMBL/GenBank/DDBJ databases">
        <authorList>
            <person name="Corre E."/>
            <person name="Pelletier E."/>
            <person name="Niang G."/>
            <person name="Scheremetjew M."/>
            <person name="Finn R."/>
            <person name="Kale V."/>
            <person name="Holt S."/>
            <person name="Cochrane G."/>
            <person name="Meng A."/>
            <person name="Brown T."/>
            <person name="Cohen L."/>
        </authorList>
    </citation>
    <scope>NUCLEOTIDE SEQUENCE</scope>
    <source>
        <strain evidence="6">CCMP 769</strain>
    </source>
</reference>
<feature type="domain" description="RING-type" evidence="5">
    <location>
        <begin position="264"/>
        <end position="312"/>
    </location>
</feature>
<evidence type="ECO:0000256" key="4">
    <source>
        <dbReference type="SAM" id="SignalP"/>
    </source>
</evidence>
<keyword evidence="1" id="KW-0479">Metal-binding</keyword>
<keyword evidence="4" id="KW-0732">Signal</keyword>
<organism evidence="6">
    <name type="scientific">Rhodosorus marinus</name>
    <dbReference type="NCBI Taxonomy" id="101924"/>
    <lineage>
        <taxon>Eukaryota</taxon>
        <taxon>Rhodophyta</taxon>
        <taxon>Stylonematophyceae</taxon>
        <taxon>Stylonematales</taxon>
        <taxon>Stylonemataceae</taxon>
        <taxon>Rhodosorus</taxon>
    </lineage>
</organism>
<evidence type="ECO:0000256" key="1">
    <source>
        <dbReference type="PROSITE-ProRule" id="PRU00175"/>
    </source>
</evidence>
<keyword evidence="3" id="KW-1133">Transmembrane helix</keyword>
<protein>
    <recommendedName>
        <fullName evidence="5">RING-type domain-containing protein</fullName>
    </recommendedName>
</protein>
<dbReference type="InterPro" id="IPR001841">
    <property type="entry name" value="Znf_RING"/>
</dbReference>
<keyword evidence="1" id="KW-0862">Zinc</keyword>
<feature type="compositionally biased region" description="Gly residues" evidence="2">
    <location>
        <begin position="399"/>
        <end position="414"/>
    </location>
</feature>
<dbReference type="PANTHER" id="PTHR33748">
    <property type="entry name" value="PROTEIN CBG04600"/>
    <property type="match status" value="1"/>
</dbReference>
<feature type="transmembrane region" description="Helical" evidence="3">
    <location>
        <begin position="209"/>
        <end position="227"/>
    </location>
</feature>
<feature type="signal peptide" evidence="4">
    <location>
        <begin position="1"/>
        <end position="21"/>
    </location>
</feature>
<feature type="region of interest" description="Disordered" evidence="2">
    <location>
        <begin position="385"/>
        <end position="414"/>
    </location>
</feature>
<keyword evidence="3" id="KW-0812">Transmembrane</keyword>
<dbReference type="CDD" id="cd16454">
    <property type="entry name" value="RING-H2_PA-TM-RING"/>
    <property type="match status" value="1"/>
</dbReference>
<feature type="chain" id="PRO_5031488658" description="RING-type domain-containing protein" evidence="4">
    <location>
        <begin position="22"/>
        <end position="414"/>
    </location>
</feature>
<dbReference type="Gene3D" id="3.10.310.50">
    <property type="match status" value="1"/>
</dbReference>
<proteinExistence type="predicted"/>
<dbReference type="InterPro" id="IPR033438">
    <property type="entry name" value="MOLO1"/>
</dbReference>
<dbReference type="PROSITE" id="PS50089">
    <property type="entry name" value="ZF_RING_2"/>
    <property type="match status" value="1"/>
</dbReference>
<sequence length="414" mass="45610">MSPRALWISVLCLLLYGTAWGKLWNAESFPNPNVEPDRCGRSGRKSSSICDPDSMISSTVRDTVDGIVNNLHEGKRGFKLGPCGSGYDGYQVGVALMRSADVKSGDRDLEFGRLARAILDKWGVGSQACNNGVLFLVSFEDRYMYIATGKGAAERLTNSRIDSIVGSTRKLLRQKDDDKAILFAVQSIAESLSKEPTWVDSLWQFASNLFFFAIVGGGFLFTGMLMVQSWKKSRRVKDVRGKLKKIQDERDKSRDVPNFSSPSCPICLEDFTEEPQVERLKKQSLRCGHTFHSGCIEDWLRTSARQTCPICQQNAFGDSPTERKDGSQGQNGDSTVAGAYPVHFRLRRLHYLYPDVVAQTHVDGWLRDPYCDFVGEYDALLARSQNHNGRNGSSSSYSFGGGSSSGGGGGGGGW</sequence>
<dbReference type="Pfam" id="PF17175">
    <property type="entry name" value="MOLO1"/>
    <property type="match status" value="1"/>
</dbReference>
<dbReference type="GO" id="GO:0005892">
    <property type="term" value="C:acetylcholine-gated channel complex"/>
    <property type="evidence" value="ECO:0007669"/>
    <property type="project" value="InterPro"/>
</dbReference>